<dbReference type="SMART" id="SM00364">
    <property type="entry name" value="LRR_BAC"/>
    <property type="match status" value="8"/>
</dbReference>
<dbReference type="eggNOG" id="KOG0472">
    <property type="taxonomic scope" value="Eukaryota"/>
</dbReference>
<feature type="region of interest" description="Disordered" evidence="3">
    <location>
        <begin position="108"/>
        <end position="340"/>
    </location>
</feature>
<dbReference type="PANTHER" id="PTHR48051">
    <property type="match status" value="1"/>
</dbReference>
<keyword evidence="5" id="KW-1185">Reference proteome</keyword>
<dbReference type="Pfam" id="PF13855">
    <property type="entry name" value="LRR_8"/>
    <property type="match status" value="1"/>
</dbReference>
<dbReference type="InterPro" id="IPR001611">
    <property type="entry name" value="Leu-rich_rpt"/>
</dbReference>
<dbReference type="InterPro" id="IPR050216">
    <property type="entry name" value="LRR_domain-containing"/>
</dbReference>
<proteinExistence type="predicted"/>
<dbReference type="Proteomes" id="UP000016922">
    <property type="component" value="Unassembled WGS sequence"/>
</dbReference>
<dbReference type="SMART" id="SM00369">
    <property type="entry name" value="LRR_TYP"/>
    <property type="match status" value="9"/>
</dbReference>
<name>S3D389_GLAL2</name>
<protein>
    <submittedName>
        <fullName evidence="4">L</fullName>
    </submittedName>
</protein>
<feature type="compositionally biased region" description="Polar residues" evidence="3">
    <location>
        <begin position="25"/>
        <end position="40"/>
    </location>
</feature>
<feature type="compositionally biased region" description="Low complexity" evidence="3">
    <location>
        <begin position="364"/>
        <end position="390"/>
    </location>
</feature>
<feature type="region of interest" description="Disordered" evidence="3">
    <location>
        <begin position="1"/>
        <end position="96"/>
    </location>
</feature>
<feature type="compositionally biased region" description="Low complexity" evidence="3">
    <location>
        <begin position="211"/>
        <end position="226"/>
    </location>
</feature>
<feature type="compositionally biased region" description="Polar residues" evidence="3">
    <location>
        <begin position="227"/>
        <end position="258"/>
    </location>
</feature>
<dbReference type="OMA" id="SWQIKSG"/>
<dbReference type="AlphaFoldDB" id="S3D389"/>
<keyword evidence="1" id="KW-0433">Leucine-rich repeat</keyword>
<organism evidence="4 5">
    <name type="scientific">Glarea lozoyensis (strain ATCC 20868 / MF5171)</name>
    <dbReference type="NCBI Taxonomy" id="1116229"/>
    <lineage>
        <taxon>Eukaryota</taxon>
        <taxon>Fungi</taxon>
        <taxon>Dikarya</taxon>
        <taxon>Ascomycota</taxon>
        <taxon>Pezizomycotina</taxon>
        <taxon>Leotiomycetes</taxon>
        <taxon>Helotiales</taxon>
        <taxon>Helotiaceae</taxon>
        <taxon>Glarea</taxon>
    </lineage>
</organism>
<dbReference type="InterPro" id="IPR032675">
    <property type="entry name" value="LRR_dom_sf"/>
</dbReference>
<dbReference type="HOGENOM" id="CLU_007408_0_0_1"/>
<dbReference type="PANTHER" id="PTHR48051:SF27">
    <property type="entry name" value="LEUCINE-RICH REPEAT-CONTAINING PROTEIN 40"/>
    <property type="match status" value="1"/>
</dbReference>
<feature type="compositionally biased region" description="Polar residues" evidence="3">
    <location>
        <begin position="273"/>
        <end position="285"/>
    </location>
</feature>
<feature type="compositionally biased region" description="Polar residues" evidence="3">
    <location>
        <begin position="843"/>
        <end position="856"/>
    </location>
</feature>
<dbReference type="Gene3D" id="3.80.10.10">
    <property type="entry name" value="Ribonuclease Inhibitor"/>
    <property type="match status" value="3"/>
</dbReference>
<feature type="region of interest" description="Disordered" evidence="3">
    <location>
        <begin position="362"/>
        <end position="410"/>
    </location>
</feature>
<evidence type="ECO:0000256" key="1">
    <source>
        <dbReference type="ARBA" id="ARBA00022614"/>
    </source>
</evidence>
<dbReference type="SUPFAM" id="SSF52058">
    <property type="entry name" value="L domain-like"/>
    <property type="match status" value="2"/>
</dbReference>
<feature type="compositionally biased region" description="Polar residues" evidence="3">
    <location>
        <begin position="391"/>
        <end position="405"/>
    </location>
</feature>
<dbReference type="RefSeq" id="XP_008081358.1">
    <property type="nucleotide sequence ID" value="XM_008083167.1"/>
</dbReference>
<dbReference type="STRING" id="1116229.S3D389"/>
<reference evidence="4 5" key="1">
    <citation type="journal article" date="2013" name="BMC Genomics">
        <title>Genomics-driven discovery of the pneumocandin biosynthetic gene cluster in the fungus Glarea lozoyensis.</title>
        <authorList>
            <person name="Chen L."/>
            <person name="Yue Q."/>
            <person name="Zhang X."/>
            <person name="Xiang M."/>
            <person name="Wang C."/>
            <person name="Li S."/>
            <person name="Che Y."/>
            <person name="Ortiz-Lopez F.J."/>
            <person name="Bills G.F."/>
            <person name="Liu X."/>
            <person name="An Z."/>
        </authorList>
    </citation>
    <scope>NUCLEOTIDE SEQUENCE [LARGE SCALE GENOMIC DNA]</scope>
    <source>
        <strain evidence="5">ATCC 20868 / MF5171</strain>
    </source>
</reference>
<evidence type="ECO:0000313" key="4">
    <source>
        <dbReference type="EMBL" id="EPE31629.1"/>
    </source>
</evidence>
<evidence type="ECO:0000256" key="2">
    <source>
        <dbReference type="ARBA" id="ARBA00022737"/>
    </source>
</evidence>
<dbReference type="OrthoDB" id="676979at2759"/>
<keyword evidence="2" id="KW-0677">Repeat</keyword>
<dbReference type="PROSITE" id="PS51450">
    <property type="entry name" value="LRR"/>
    <property type="match status" value="3"/>
</dbReference>
<evidence type="ECO:0000313" key="5">
    <source>
        <dbReference type="Proteomes" id="UP000016922"/>
    </source>
</evidence>
<feature type="region of interest" description="Disordered" evidence="3">
    <location>
        <begin position="813"/>
        <end position="856"/>
    </location>
</feature>
<feature type="compositionally biased region" description="Acidic residues" evidence="3">
    <location>
        <begin position="129"/>
        <end position="147"/>
    </location>
</feature>
<accession>S3D389</accession>
<feature type="compositionally biased region" description="Polar residues" evidence="3">
    <location>
        <begin position="183"/>
        <end position="210"/>
    </location>
</feature>
<dbReference type="KEGG" id="glz:GLAREA_12385"/>
<feature type="compositionally biased region" description="Polar residues" evidence="3">
    <location>
        <begin position="1"/>
        <end position="10"/>
    </location>
</feature>
<dbReference type="InterPro" id="IPR003591">
    <property type="entry name" value="Leu-rich_rpt_typical-subtyp"/>
</dbReference>
<dbReference type="GO" id="GO:0005737">
    <property type="term" value="C:cytoplasm"/>
    <property type="evidence" value="ECO:0007669"/>
    <property type="project" value="TreeGrafter"/>
</dbReference>
<dbReference type="GeneID" id="19471426"/>
<gene>
    <name evidence="4" type="ORF">GLAREA_12385</name>
</gene>
<dbReference type="EMBL" id="KE145361">
    <property type="protein sequence ID" value="EPE31629.1"/>
    <property type="molecule type" value="Genomic_DNA"/>
</dbReference>
<sequence>MEHSPSSSKPSGIPRISRLPVPRSSLRTAPSRENLQQAQKPTGIINPRLRAAPSRDQLASSTTIRPRIPSTPVRSRDSISALPRDRDASTGSLTPILQSLSRRTSYNTLYQKPSQPFFAETPGGRGDKDNDESAMEDTASNEDPEEPDLGKRSRKPRPSLSERTMETLQRIPSSPAVRRRGSSFYSTENPMRPTSSGRVTSRPGSRQQMDTSMRPPSQTSSRPTSRAGQFQNNSQHDFRASTNTYQTNPTQGIFSTHGQPGRSGVGRLVRKPSNIQSNLPQTPNAPISKLPSPIFSVSPRERSPSPAKPNMKAPTPKAGSKTLSSRTLKPRASVNGLFRKPSMSSLDQVSDIDRIGFGQKKKTATLSNTSSEATSTTSRISSVTSKTTVSNGNGDTTPRKSSSALRDQISKAKAAKRAAAAKNTTINTISQDDEVPVIASGTFDFGLPSNPFNQGENDNGAKGLLRKRIDAARTDGRLNIAGMGFKEIPDEVMNMYNLDVVGANGGSWAESVDLTRLIAADNELEVIQDDIFPDLDPRDSMNDEDGKGNQFGGLETLDLHGNMLKALPVGLRRLELLTTVNLSSNKLGNDTFDIICQLFSLRDLKMGSNDLSGLLDTRIANLKNLEVLDVQRNALTQLPDELSNLVSLRVLNVRENKLNALPFDSLHRLPLVEVLASKNRLSGALISDKVEELEHLQVLDVSCNSLLSLTGGVLRLPSLHQLDCSANRLTSLPDLTSWVSLLTIAAEDNNISSLPTGFTQLPRVRNVDLNGNNLKVLDDEIGGMASLYMFRISGNPLREKKFASMPTDDLKRALKSRMAPSTETSSTENTEKDPDLEGAFYSAPNSPLSPRPTSSDWPVIGGTTLDRSNTQSHSLNPVAAAQIASNNNIKSLELHHNKFEMIPNSIAFFASTLTSLNLAHNELTGDMFMKDDLELPALKELNLSSNTFNSLQPLFQYLKAPELERLDISFNRLTSLPILRQHFPKLINVFASHNTIRELSPEAVRGLRILDCSSNDINSLNARIGLLGGPGGLHTLNVSGNRFRVPKYTILEKGTETTLAWLRDRIPTNDTSTDVD</sequence>
<evidence type="ECO:0000256" key="3">
    <source>
        <dbReference type="SAM" id="MobiDB-lite"/>
    </source>
</evidence>